<reference evidence="1 2" key="1">
    <citation type="submission" date="2018-08" db="EMBL/GenBank/DDBJ databases">
        <title>Genomic Encyclopedia of Archaeal and Bacterial Type Strains, Phase II (KMG-II): from individual species to whole genera.</title>
        <authorList>
            <person name="Goeker M."/>
        </authorList>
    </citation>
    <scope>NUCLEOTIDE SEQUENCE [LARGE SCALE GENOMIC DNA]</scope>
    <source>
        <strain evidence="1 2">DSM 100880</strain>
    </source>
</reference>
<dbReference type="AlphaFoldDB" id="A0A3E0EIJ7"/>
<gene>
    <name evidence="1" type="ORF">C8P67_108157</name>
</gene>
<keyword evidence="2" id="KW-1185">Reference proteome</keyword>
<sequence>MSRKKGLEIYVYCLMSSHLNLLCEGTDGLFFLTLYDILRKIPLSNSQYGNNAEMRDDYDTNIGSVDGMNLAEVEDKVGTSVFLGNENNLEPGYEMDSSGGITNLKKETIPGYTREFKDKWYGKIKCQTTISPNLKGESIYVRNMVFKHEFMHAWHWKSGFSNFDNYSERATSQFSKD</sequence>
<name>A0A3E0EIJ7_9FLAO</name>
<accession>A0A3E0EIJ7</accession>
<organism evidence="1 2">
    <name type="scientific">Flavobacterium aquicola</name>
    <dbReference type="NCBI Taxonomy" id="1682742"/>
    <lineage>
        <taxon>Bacteria</taxon>
        <taxon>Pseudomonadati</taxon>
        <taxon>Bacteroidota</taxon>
        <taxon>Flavobacteriia</taxon>
        <taxon>Flavobacteriales</taxon>
        <taxon>Flavobacteriaceae</taxon>
        <taxon>Flavobacterium</taxon>
    </lineage>
</organism>
<dbReference type="Proteomes" id="UP000257136">
    <property type="component" value="Unassembled WGS sequence"/>
</dbReference>
<protein>
    <submittedName>
        <fullName evidence="1">Uncharacterized protein</fullName>
    </submittedName>
</protein>
<evidence type="ECO:0000313" key="1">
    <source>
        <dbReference type="EMBL" id="REG97991.1"/>
    </source>
</evidence>
<dbReference type="EMBL" id="QUNI01000008">
    <property type="protein sequence ID" value="REG97991.1"/>
    <property type="molecule type" value="Genomic_DNA"/>
</dbReference>
<evidence type="ECO:0000313" key="2">
    <source>
        <dbReference type="Proteomes" id="UP000257136"/>
    </source>
</evidence>
<comment type="caution">
    <text evidence="1">The sequence shown here is derived from an EMBL/GenBank/DDBJ whole genome shotgun (WGS) entry which is preliminary data.</text>
</comment>
<dbReference type="RefSeq" id="WP_147298240.1">
    <property type="nucleotide sequence ID" value="NZ_QUNI01000008.1"/>
</dbReference>
<proteinExistence type="predicted"/>